<dbReference type="Proteomes" id="UP000199310">
    <property type="component" value="Unassembled WGS sequence"/>
</dbReference>
<dbReference type="InterPro" id="IPR018062">
    <property type="entry name" value="HTH_AraC-typ_CS"/>
</dbReference>
<keyword evidence="2 5" id="KW-0238">DNA-binding</keyword>
<organism evidence="5 6">
    <name type="scientific">Chitinophaga arvensicola</name>
    <dbReference type="NCBI Taxonomy" id="29529"/>
    <lineage>
        <taxon>Bacteria</taxon>
        <taxon>Pseudomonadati</taxon>
        <taxon>Bacteroidota</taxon>
        <taxon>Chitinophagia</taxon>
        <taxon>Chitinophagales</taxon>
        <taxon>Chitinophagaceae</taxon>
        <taxon>Chitinophaga</taxon>
    </lineage>
</organism>
<dbReference type="Gene3D" id="1.10.10.60">
    <property type="entry name" value="Homeodomain-like"/>
    <property type="match status" value="2"/>
</dbReference>
<feature type="domain" description="HTH araC/xylS-type" evidence="4">
    <location>
        <begin position="235"/>
        <end position="333"/>
    </location>
</feature>
<accession>A0A1I0RP60</accession>
<dbReference type="EMBL" id="FOJG01000001">
    <property type="protein sequence ID" value="SEW43038.1"/>
    <property type="molecule type" value="Genomic_DNA"/>
</dbReference>
<dbReference type="OrthoDB" id="2666928at2"/>
<dbReference type="GO" id="GO:0003700">
    <property type="term" value="F:DNA-binding transcription factor activity"/>
    <property type="evidence" value="ECO:0007669"/>
    <property type="project" value="InterPro"/>
</dbReference>
<evidence type="ECO:0000259" key="4">
    <source>
        <dbReference type="PROSITE" id="PS01124"/>
    </source>
</evidence>
<evidence type="ECO:0000313" key="5">
    <source>
        <dbReference type="EMBL" id="SEW43038.1"/>
    </source>
</evidence>
<dbReference type="Pfam" id="PF12833">
    <property type="entry name" value="HTH_18"/>
    <property type="match status" value="1"/>
</dbReference>
<dbReference type="InterPro" id="IPR018060">
    <property type="entry name" value="HTH_AraC"/>
</dbReference>
<dbReference type="PROSITE" id="PS01124">
    <property type="entry name" value="HTH_ARAC_FAMILY_2"/>
    <property type="match status" value="1"/>
</dbReference>
<evidence type="ECO:0000256" key="1">
    <source>
        <dbReference type="ARBA" id="ARBA00023015"/>
    </source>
</evidence>
<dbReference type="STRING" id="29529.SAMN04488122_3170"/>
<proteinExistence type="predicted"/>
<sequence>MIIEDYPATIRYVLSTRSESTPRSSRQFPTHMRDMALKDAQVWYTEGDFGYFATQEISRKDWVIGWQHFSMRSPVILHFVTERPMVAVVCIIKGKLSYDLSGHGNFIMPQGKYGFYYIPPHTENSTFLAAGDHEVIYFSFSADFLSSFVSQHANFQELYDAQQNEVKRGYVFPVFKIGVEERRILDAMKLNNLLGPARLIFLQARINDLLISYFSSLEIADGSHLREEDQRERFRDIETFIQENYHLPLKIHFLSRKAGMNQRSFEKGFKAYFGVKAKEYIEHLRVKLATELLKNSDMPITTIAYHVGFAGTNYFSFVFRKLQGCSPREYRQRFSGNFL</sequence>
<dbReference type="SUPFAM" id="SSF46689">
    <property type="entry name" value="Homeodomain-like"/>
    <property type="match status" value="2"/>
</dbReference>
<evidence type="ECO:0000313" key="6">
    <source>
        <dbReference type="Proteomes" id="UP000199310"/>
    </source>
</evidence>
<dbReference type="PANTHER" id="PTHR43280">
    <property type="entry name" value="ARAC-FAMILY TRANSCRIPTIONAL REGULATOR"/>
    <property type="match status" value="1"/>
</dbReference>
<reference evidence="6" key="1">
    <citation type="submission" date="2016-10" db="EMBL/GenBank/DDBJ databases">
        <authorList>
            <person name="Varghese N."/>
            <person name="Submissions S."/>
        </authorList>
    </citation>
    <scope>NUCLEOTIDE SEQUENCE [LARGE SCALE GENOMIC DNA]</scope>
    <source>
        <strain evidence="6">DSM 3695</strain>
    </source>
</reference>
<dbReference type="InterPro" id="IPR009057">
    <property type="entry name" value="Homeodomain-like_sf"/>
</dbReference>
<keyword evidence="3" id="KW-0804">Transcription</keyword>
<keyword evidence="6" id="KW-1185">Reference proteome</keyword>
<name>A0A1I0RP60_9BACT</name>
<evidence type="ECO:0000256" key="3">
    <source>
        <dbReference type="ARBA" id="ARBA00023163"/>
    </source>
</evidence>
<dbReference type="PANTHER" id="PTHR43280:SF28">
    <property type="entry name" value="HTH-TYPE TRANSCRIPTIONAL ACTIVATOR RHAS"/>
    <property type="match status" value="1"/>
</dbReference>
<dbReference type="GO" id="GO:0043565">
    <property type="term" value="F:sequence-specific DNA binding"/>
    <property type="evidence" value="ECO:0007669"/>
    <property type="project" value="InterPro"/>
</dbReference>
<keyword evidence="1" id="KW-0805">Transcription regulation</keyword>
<dbReference type="SMART" id="SM00342">
    <property type="entry name" value="HTH_ARAC"/>
    <property type="match status" value="1"/>
</dbReference>
<gene>
    <name evidence="5" type="ORF">SAMN04488122_3170</name>
</gene>
<dbReference type="PROSITE" id="PS00041">
    <property type="entry name" value="HTH_ARAC_FAMILY_1"/>
    <property type="match status" value="1"/>
</dbReference>
<dbReference type="AlphaFoldDB" id="A0A1I0RP60"/>
<evidence type="ECO:0000256" key="2">
    <source>
        <dbReference type="ARBA" id="ARBA00023125"/>
    </source>
</evidence>
<protein>
    <submittedName>
        <fullName evidence="5">AraC-type DNA-binding protein</fullName>
    </submittedName>
</protein>
<dbReference type="PRINTS" id="PR00032">
    <property type="entry name" value="HTHARAC"/>
</dbReference>
<dbReference type="InterPro" id="IPR020449">
    <property type="entry name" value="Tscrpt_reg_AraC-type_HTH"/>
</dbReference>